<dbReference type="Gene3D" id="3.30.70.260">
    <property type="match status" value="1"/>
</dbReference>
<dbReference type="HAMAP" id="MF_00170">
    <property type="entry name" value="Rib_5P_isom_A"/>
    <property type="match status" value="1"/>
</dbReference>
<keyword evidence="1 2" id="KW-0413">Isomerase</keyword>
<feature type="binding site" evidence="2">
    <location>
        <begin position="28"/>
        <end position="31"/>
    </location>
    <ligand>
        <name>substrate</name>
    </ligand>
</feature>
<accession>A0A6J4V5N0</accession>
<proteinExistence type="inferred from homology"/>
<gene>
    <name evidence="2" type="primary">rpiA</name>
    <name evidence="3" type="ORF">AVDCRST_MAG49-3473</name>
</gene>
<comment type="subunit">
    <text evidence="2">Homodimer.</text>
</comment>
<evidence type="ECO:0000313" key="3">
    <source>
        <dbReference type="EMBL" id="CAA9569781.1"/>
    </source>
</evidence>
<dbReference type="InterPro" id="IPR050262">
    <property type="entry name" value="Ribose-5P_isomerase"/>
</dbReference>
<comment type="catalytic activity">
    <reaction evidence="2">
        <text>aldehydo-D-ribose 5-phosphate = D-ribulose 5-phosphate</text>
        <dbReference type="Rhea" id="RHEA:14657"/>
        <dbReference type="ChEBI" id="CHEBI:58121"/>
        <dbReference type="ChEBI" id="CHEBI:58273"/>
        <dbReference type="EC" id="5.3.1.6"/>
    </reaction>
</comment>
<dbReference type="GO" id="GO:0004751">
    <property type="term" value="F:ribose-5-phosphate isomerase activity"/>
    <property type="evidence" value="ECO:0007669"/>
    <property type="project" value="UniProtKB-UniRule"/>
</dbReference>
<dbReference type="EC" id="5.3.1.6" evidence="2"/>
<organism evidence="3">
    <name type="scientific">uncultured Thermomicrobiales bacterium</name>
    <dbReference type="NCBI Taxonomy" id="1645740"/>
    <lineage>
        <taxon>Bacteria</taxon>
        <taxon>Pseudomonadati</taxon>
        <taxon>Thermomicrobiota</taxon>
        <taxon>Thermomicrobia</taxon>
        <taxon>Thermomicrobiales</taxon>
        <taxon>environmental samples</taxon>
    </lineage>
</organism>
<dbReference type="PANTHER" id="PTHR43748">
    <property type="entry name" value="RIBOSE-5-PHOSPHATE ISOMERASE 3, CHLOROPLASTIC-RELATED"/>
    <property type="match status" value="1"/>
</dbReference>
<comment type="function">
    <text evidence="2">Catalyzes the reversible conversion of ribose-5-phosphate to ribulose 5-phosphate.</text>
</comment>
<dbReference type="SUPFAM" id="SSF100950">
    <property type="entry name" value="NagB/RpiA/CoA transferase-like"/>
    <property type="match status" value="1"/>
</dbReference>
<dbReference type="NCBIfam" id="NF001924">
    <property type="entry name" value="PRK00702.1"/>
    <property type="match status" value="1"/>
</dbReference>
<name>A0A6J4V5N0_9BACT</name>
<evidence type="ECO:0000256" key="2">
    <source>
        <dbReference type="HAMAP-Rule" id="MF_00170"/>
    </source>
</evidence>
<comment type="pathway">
    <text evidence="2">Carbohydrate degradation; pentose phosphate pathway; D-ribose 5-phosphate from D-ribulose 5-phosphate (non-oxidative stage): step 1/1.</text>
</comment>
<reference evidence="3" key="1">
    <citation type="submission" date="2020-02" db="EMBL/GenBank/DDBJ databases">
        <authorList>
            <person name="Meier V. D."/>
        </authorList>
    </citation>
    <scope>NUCLEOTIDE SEQUENCE</scope>
    <source>
        <strain evidence="3">AVDCRST_MAG49</strain>
    </source>
</reference>
<feature type="binding site" evidence="2">
    <location>
        <position position="127"/>
    </location>
    <ligand>
        <name>substrate</name>
    </ligand>
</feature>
<feature type="binding site" evidence="2">
    <location>
        <begin position="87"/>
        <end position="90"/>
    </location>
    <ligand>
        <name>substrate</name>
    </ligand>
</feature>
<dbReference type="Pfam" id="PF06026">
    <property type="entry name" value="Rib_5-P_isom_A"/>
    <property type="match status" value="1"/>
</dbReference>
<dbReference type="NCBIfam" id="TIGR00021">
    <property type="entry name" value="rpiA"/>
    <property type="match status" value="1"/>
</dbReference>
<protein>
    <recommendedName>
        <fullName evidence="2">Ribose-5-phosphate isomerase A</fullName>
        <ecNumber evidence="2">5.3.1.6</ecNumber>
    </recommendedName>
    <alternativeName>
        <fullName evidence="2">Phosphoriboisomerase A</fullName>
        <shortName evidence="2">PRI</shortName>
    </alternativeName>
</protein>
<dbReference type="Gene3D" id="3.40.50.1360">
    <property type="match status" value="1"/>
</dbReference>
<feature type="active site" description="Proton acceptor" evidence="2">
    <location>
        <position position="109"/>
    </location>
</feature>
<dbReference type="InterPro" id="IPR004788">
    <property type="entry name" value="Ribose5P_isomerase_type_A"/>
</dbReference>
<dbReference type="InterPro" id="IPR037171">
    <property type="entry name" value="NagB/RpiA_transferase-like"/>
</dbReference>
<dbReference type="UniPathway" id="UPA00115">
    <property type="reaction ID" value="UER00412"/>
</dbReference>
<dbReference type="PANTHER" id="PTHR43748:SF3">
    <property type="entry name" value="RIBOSE-5-PHOSPHATE ISOMERASE 3, CHLOROPLASTIC-RELATED"/>
    <property type="match status" value="1"/>
</dbReference>
<dbReference type="InterPro" id="IPR020672">
    <property type="entry name" value="Ribose5P_isomerase_typA_subgr"/>
</dbReference>
<dbReference type="EMBL" id="CADCWG010000238">
    <property type="protein sequence ID" value="CAA9569781.1"/>
    <property type="molecule type" value="Genomic_DNA"/>
</dbReference>
<sequence>MDDGERLAALARRAADEVRSGMTLGLGSGSTAEAVIRELGRRVGDGLTVRGVPSSERTATLARDVGINLIELDEVAASGRPLDLGFDGADEIDPRLNLTKGRGGALVREKLVALSCARWLIVAAEEKLVERLGTRMPLPVEVIAFGWRTTALRLTAQGLEPTLRMVAGGARDGAPFTTDGGNVILDCTTGSPIEDPGDLAAALKATTGVVDHGLFAGMADRALVVDHAGHVRALDR</sequence>
<dbReference type="CDD" id="cd01398">
    <property type="entry name" value="RPI_A"/>
    <property type="match status" value="1"/>
</dbReference>
<feature type="binding site" evidence="2">
    <location>
        <begin position="100"/>
        <end position="103"/>
    </location>
    <ligand>
        <name>substrate</name>
    </ligand>
</feature>
<dbReference type="SUPFAM" id="SSF75445">
    <property type="entry name" value="D-ribose-5-phosphate isomerase (RpiA), lid domain"/>
    <property type="match status" value="1"/>
</dbReference>
<dbReference type="GO" id="GO:0009052">
    <property type="term" value="P:pentose-phosphate shunt, non-oxidative branch"/>
    <property type="evidence" value="ECO:0007669"/>
    <property type="project" value="UniProtKB-UniRule"/>
</dbReference>
<evidence type="ECO:0000256" key="1">
    <source>
        <dbReference type="ARBA" id="ARBA00023235"/>
    </source>
</evidence>
<dbReference type="AlphaFoldDB" id="A0A6J4V5N0"/>
<comment type="similarity">
    <text evidence="2">Belongs to the ribose 5-phosphate isomerase family.</text>
</comment>